<evidence type="ECO:0000256" key="2">
    <source>
        <dbReference type="ARBA" id="ARBA00022840"/>
    </source>
</evidence>
<dbReference type="GO" id="GO:0005524">
    <property type="term" value="F:ATP binding"/>
    <property type="evidence" value="ECO:0007669"/>
    <property type="project" value="UniProtKB-KW"/>
</dbReference>
<feature type="domain" description="HTH luxR-type" evidence="3">
    <location>
        <begin position="830"/>
        <end position="893"/>
    </location>
</feature>
<comment type="caution">
    <text evidence="4">The sequence shown here is derived from an EMBL/GenBank/DDBJ whole genome shotgun (WGS) entry which is preliminary data.</text>
</comment>
<evidence type="ECO:0000256" key="1">
    <source>
        <dbReference type="ARBA" id="ARBA00022741"/>
    </source>
</evidence>
<dbReference type="InterPro" id="IPR011990">
    <property type="entry name" value="TPR-like_helical_dom_sf"/>
</dbReference>
<keyword evidence="2" id="KW-0067">ATP-binding</keyword>
<dbReference type="PANTHER" id="PTHR16305">
    <property type="entry name" value="TESTICULAR SOLUBLE ADENYLYL CYCLASE"/>
    <property type="match status" value="1"/>
</dbReference>
<dbReference type="Proteomes" id="UP001165079">
    <property type="component" value="Unassembled WGS sequence"/>
</dbReference>
<dbReference type="SMART" id="SM00382">
    <property type="entry name" value="AAA"/>
    <property type="match status" value="1"/>
</dbReference>
<protein>
    <submittedName>
        <fullName evidence="4">Transcriptional regulator</fullName>
    </submittedName>
</protein>
<dbReference type="Gene3D" id="1.10.10.10">
    <property type="entry name" value="Winged helix-like DNA-binding domain superfamily/Winged helix DNA-binding domain"/>
    <property type="match status" value="1"/>
</dbReference>
<name>A0A9W6SIK0_9ACTN</name>
<dbReference type="InterPro" id="IPR016032">
    <property type="entry name" value="Sig_transdc_resp-reg_C-effctor"/>
</dbReference>
<evidence type="ECO:0000313" key="5">
    <source>
        <dbReference type="Proteomes" id="UP001165079"/>
    </source>
</evidence>
<dbReference type="InterPro" id="IPR000792">
    <property type="entry name" value="Tscrpt_reg_LuxR_C"/>
</dbReference>
<dbReference type="SUPFAM" id="SSF48452">
    <property type="entry name" value="TPR-like"/>
    <property type="match status" value="1"/>
</dbReference>
<gene>
    <name evidence="4" type="ORF">Afil01_14270</name>
</gene>
<keyword evidence="5" id="KW-1185">Reference proteome</keyword>
<dbReference type="AlphaFoldDB" id="A0A9W6SIK0"/>
<dbReference type="PROSITE" id="PS50043">
    <property type="entry name" value="HTH_LUXR_2"/>
    <property type="match status" value="1"/>
</dbReference>
<dbReference type="PANTHER" id="PTHR16305:SF35">
    <property type="entry name" value="TRANSCRIPTIONAL ACTIVATOR DOMAIN"/>
    <property type="match status" value="1"/>
</dbReference>
<evidence type="ECO:0000259" key="3">
    <source>
        <dbReference type="PROSITE" id="PS50043"/>
    </source>
</evidence>
<organism evidence="4 5">
    <name type="scientific">Actinorhabdospora filicis</name>
    <dbReference type="NCBI Taxonomy" id="1785913"/>
    <lineage>
        <taxon>Bacteria</taxon>
        <taxon>Bacillati</taxon>
        <taxon>Actinomycetota</taxon>
        <taxon>Actinomycetes</taxon>
        <taxon>Micromonosporales</taxon>
        <taxon>Micromonosporaceae</taxon>
        <taxon>Actinorhabdospora</taxon>
    </lineage>
</organism>
<proteinExistence type="predicted"/>
<dbReference type="SMART" id="SM00421">
    <property type="entry name" value="HTH_LUXR"/>
    <property type="match status" value="1"/>
</dbReference>
<dbReference type="Gene3D" id="3.40.50.300">
    <property type="entry name" value="P-loop containing nucleotide triphosphate hydrolases"/>
    <property type="match status" value="1"/>
</dbReference>
<sequence length="893" mass="94559">MRMVGRGQTMRRAAAGLRAQRGVLLYGPPGIGKSTLADALAGSARDGGVRVLRASPAEVEAELPYLVLIDLFADILATSCGRGLPGHLRDALDVALLRTGGAETGPDELAVRIAVLELLRRLAADAPALIVLDDAQWADQASADVIAFAVRRLGDLPVAFLITERVTDGEPTTRRLCPDTATAIPVPPLARPDIADLLTGTGTRATRRIWEASGGNPMYALELARALGATAPADHEPLPVPDRLRALLAKRVTGLDDTTRTALLYAALVARPNLALLIRAGVLPPDGLRAAEHAQVVTTNDAGDVRFPHPLLRELVATDAGNAARRETHAALAALVEEPVERARHRALGNPAADEDTAALAETAAADAAKRGAPGTALSLARLAAQRTPPQNSQALAARHLTAAGYAHDAGHVDEARDLATAALTGAAGTRVRARLRLIDLAGADLTGIPEHLDAARADATGDTELEARVDLYAAVLAYFERRHPDAVELADRAVGLARLAGDRELIVEVLVTRANLANAEADGIYEQAYLLAQGMPLTTPVADARQMWAMTALFRGDLATAVDEITRLESDVRSRGLIADLMSVLISTTSVNVRAGHGEAALRAGRECERLFLDAAPSPGPGLVSAANAEWCAGTPRTAVERAARAIAGCEEHGDNEWLEGALVLHGQALLLAGDPVAAVLSFQRAVDLEKASGLRDPAIIPWHADHIEALVAVGDLGQAATRLEDLDGRIIEFGRDVIRLPAARARALLTAARGDHTRALDALRTAIDTLTGYPLEAARAELTFGRLARRARRRALARQAFTTAAETFAAIGAEAHLTVARDELDRLDHPGGDRLSEADRRLVEMVRAGATNREVGAALFLSVKAVEARLSRLYRRFGVRNRAELLGRLEP</sequence>
<dbReference type="GO" id="GO:0004016">
    <property type="term" value="F:adenylate cyclase activity"/>
    <property type="evidence" value="ECO:0007669"/>
    <property type="project" value="TreeGrafter"/>
</dbReference>
<dbReference type="InterPro" id="IPR027417">
    <property type="entry name" value="P-loop_NTPase"/>
</dbReference>
<dbReference type="InterPro" id="IPR036388">
    <property type="entry name" value="WH-like_DNA-bd_sf"/>
</dbReference>
<dbReference type="InterPro" id="IPR041664">
    <property type="entry name" value="AAA_16"/>
</dbReference>
<reference evidence="4" key="1">
    <citation type="submission" date="2023-03" db="EMBL/GenBank/DDBJ databases">
        <title>Actinorhabdospora filicis NBRC 111898.</title>
        <authorList>
            <person name="Ichikawa N."/>
            <person name="Sato H."/>
            <person name="Tonouchi N."/>
        </authorList>
    </citation>
    <scope>NUCLEOTIDE SEQUENCE</scope>
    <source>
        <strain evidence="4">NBRC 111898</strain>
    </source>
</reference>
<evidence type="ECO:0000313" key="4">
    <source>
        <dbReference type="EMBL" id="GLZ76620.1"/>
    </source>
</evidence>
<keyword evidence="1" id="KW-0547">Nucleotide-binding</keyword>
<dbReference type="Pfam" id="PF00196">
    <property type="entry name" value="GerE"/>
    <property type="match status" value="1"/>
</dbReference>
<dbReference type="SUPFAM" id="SSF52540">
    <property type="entry name" value="P-loop containing nucleoside triphosphate hydrolases"/>
    <property type="match status" value="1"/>
</dbReference>
<dbReference type="EMBL" id="BSTX01000001">
    <property type="protein sequence ID" value="GLZ76620.1"/>
    <property type="molecule type" value="Genomic_DNA"/>
</dbReference>
<dbReference type="GO" id="GO:0005737">
    <property type="term" value="C:cytoplasm"/>
    <property type="evidence" value="ECO:0007669"/>
    <property type="project" value="TreeGrafter"/>
</dbReference>
<dbReference type="SUPFAM" id="SSF46894">
    <property type="entry name" value="C-terminal effector domain of the bipartite response regulators"/>
    <property type="match status" value="1"/>
</dbReference>
<dbReference type="Pfam" id="PF13191">
    <property type="entry name" value="AAA_16"/>
    <property type="match status" value="1"/>
</dbReference>
<dbReference type="InterPro" id="IPR003593">
    <property type="entry name" value="AAA+_ATPase"/>
</dbReference>
<dbReference type="GO" id="GO:0003677">
    <property type="term" value="F:DNA binding"/>
    <property type="evidence" value="ECO:0007669"/>
    <property type="project" value="InterPro"/>
</dbReference>
<accession>A0A9W6SIK0</accession>
<dbReference type="GO" id="GO:0006355">
    <property type="term" value="P:regulation of DNA-templated transcription"/>
    <property type="evidence" value="ECO:0007669"/>
    <property type="project" value="InterPro"/>
</dbReference>